<dbReference type="PANTHER" id="PTHR39957:SF1">
    <property type="entry name" value="AT09846P1-RELATED"/>
    <property type="match status" value="1"/>
</dbReference>
<dbReference type="OMA" id="NGIPPCQ"/>
<keyword evidence="3" id="KW-0732">Signal</keyword>
<evidence type="ECO:0000256" key="3">
    <source>
        <dbReference type="SAM" id="SignalP"/>
    </source>
</evidence>
<dbReference type="InParanoid" id="B4JXB9"/>
<feature type="domain" description="Single" evidence="4">
    <location>
        <begin position="51"/>
        <end position="115"/>
    </location>
</feature>
<dbReference type="PANTHER" id="PTHR39957">
    <property type="entry name" value="AT09846P1-RELATED"/>
    <property type="match status" value="1"/>
</dbReference>
<dbReference type="OrthoDB" id="7969141at2759"/>
<feature type="signal peptide" evidence="3">
    <location>
        <begin position="1"/>
        <end position="36"/>
    </location>
</feature>
<gene>
    <name evidence="5" type="primary">Dgri\GH17918</name>
    <name evidence="5" type="ORF">Dgri_GH17918</name>
</gene>
<dbReference type="GO" id="GO:0005576">
    <property type="term" value="C:extracellular region"/>
    <property type="evidence" value="ECO:0007669"/>
    <property type="project" value="UniProtKB-SubCell"/>
</dbReference>
<dbReference type="Pfam" id="PF15430">
    <property type="entry name" value="SVWC"/>
    <property type="match status" value="1"/>
</dbReference>
<dbReference type="KEGG" id="dgr:6569292"/>
<dbReference type="SMART" id="SM01318">
    <property type="entry name" value="SVWC"/>
    <property type="match status" value="1"/>
</dbReference>
<dbReference type="HOGENOM" id="CLU_1929732_0_0_1"/>
<reference evidence="5 6" key="1">
    <citation type="journal article" date="2007" name="Nature">
        <title>Evolution of genes and genomes on the Drosophila phylogeny.</title>
        <authorList>
            <consortium name="Drosophila 12 Genomes Consortium"/>
            <person name="Clark A.G."/>
            <person name="Eisen M.B."/>
            <person name="Smith D.R."/>
            <person name="Bergman C.M."/>
            <person name="Oliver B."/>
            <person name="Markow T.A."/>
            <person name="Kaufman T.C."/>
            <person name="Kellis M."/>
            <person name="Gelbart W."/>
            <person name="Iyer V.N."/>
            <person name="Pollard D.A."/>
            <person name="Sackton T.B."/>
            <person name="Larracuente A.M."/>
            <person name="Singh N.D."/>
            <person name="Abad J.P."/>
            <person name="Abt D.N."/>
            <person name="Adryan B."/>
            <person name="Aguade M."/>
            <person name="Akashi H."/>
            <person name="Anderson W.W."/>
            <person name="Aquadro C.F."/>
            <person name="Ardell D.H."/>
            <person name="Arguello R."/>
            <person name="Artieri C.G."/>
            <person name="Barbash D.A."/>
            <person name="Barker D."/>
            <person name="Barsanti P."/>
            <person name="Batterham P."/>
            <person name="Batzoglou S."/>
            <person name="Begun D."/>
            <person name="Bhutkar A."/>
            <person name="Blanco E."/>
            <person name="Bosak S.A."/>
            <person name="Bradley R.K."/>
            <person name="Brand A.D."/>
            <person name="Brent M.R."/>
            <person name="Brooks A.N."/>
            <person name="Brown R.H."/>
            <person name="Butlin R.K."/>
            <person name="Caggese C."/>
            <person name="Calvi B.R."/>
            <person name="Bernardo de Carvalho A."/>
            <person name="Caspi A."/>
            <person name="Castrezana S."/>
            <person name="Celniker S.E."/>
            <person name="Chang J.L."/>
            <person name="Chapple C."/>
            <person name="Chatterji S."/>
            <person name="Chinwalla A."/>
            <person name="Civetta A."/>
            <person name="Clifton S.W."/>
            <person name="Comeron J.M."/>
            <person name="Costello J.C."/>
            <person name="Coyne J.A."/>
            <person name="Daub J."/>
            <person name="David R.G."/>
            <person name="Delcher A.L."/>
            <person name="Delehaunty K."/>
            <person name="Do C.B."/>
            <person name="Ebling H."/>
            <person name="Edwards K."/>
            <person name="Eickbush T."/>
            <person name="Evans J.D."/>
            <person name="Filipski A."/>
            <person name="Findeiss S."/>
            <person name="Freyhult E."/>
            <person name="Fulton L."/>
            <person name="Fulton R."/>
            <person name="Garcia A.C."/>
            <person name="Gardiner A."/>
            <person name="Garfield D.A."/>
            <person name="Garvin B.E."/>
            <person name="Gibson G."/>
            <person name="Gilbert D."/>
            <person name="Gnerre S."/>
            <person name="Godfrey J."/>
            <person name="Good R."/>
            <person name="Gotea V."/>
            <person name="Gravely B."/>
            <person name="Greenberg A.J."/>
            <person name="Griffiths-Jones S."/>
            <person name="Gross S."/>
            <person name="Guigo R."/>
            <person name="Gustafson E.A."/>
            <person name="Haerty W."/>
            <person name="Hahn M.W."/>
            <person name="Halligan D.L."/>
            <person name="Halpern A.L."/>
            <person name="Halter G.M."/>
            <person name="Han M.V."/>
            <person name="Heger A."/>
            <person name="Hillier L."/>
            <person name="Hinrichs A.S."/>
            <person name="Holmes I."/>
            <person name="Hoskins R.A."/>
            <person name="Hubisz M.J."/>
            <person name="Hultmark D."/>
            <person name="Huntley M.A."/>
            <person name="Jaffe D.B."/>
            <person name="Jagadeeshan S."/>
            <person name="Jeck W.R."/>
            <person name="Johnson J."/>
            <person name="Jones C.D."/>
            <person name="Jordan W.C."/>
            <person name="Karpen G.H."/>
            <person name="Kataoka E."/>
            <person name="Keightley P.D."/>
            <person name="Kheradpour P."/>
            <person name="Kirkness E.F."/>
            <person name="Koerich L.B."/>
            <person name="Kristiansen K."/>
            <person name="Kudrna D."/>
            <person name="Kulathinal R.J."/>
            <person name="Kumar S."/>
            <person name="Kwok R."/>
            <person name="Lander E."/>
            <person name="Langley C.H."/>
            <person name="Lapoint R."/>
            <person name="Lazzaro B.P."/>
            <person name="Lee S.J."/>
            <person name="Levesque L."/>
            <person name="Li R."/>
            <person name="Lin C.F."/>
            <person name="Lin M.F."/>
            <person name="Lindblad-Toh K."/>
            <person name="Llopart A."/>
            <person name="Long M."/>
            <person name="Low L."/>
            <person name="Lozovsky E."/>
            <person name="Lu J."/>
            <person name="Luo M."/>
            <person name="Machado C.A."/>
            <person name="Makalowski W."/>
            <person name="Marzo M."/>
            <person name="Matsuda M."/>
            <person name="Matzkin L."/>
            <person name="McAllister B."/>
            <person name="McBride C.S."/>
            <person name="McKernan B."/>
            <person name="McKernan K."/>
            <person name="Mendez-Lago M."/>
            <person name="Minx P."/>
            <person name="Mollenhauer M.U."/>
            <person name="Montooth K."/>
            <person name="Mount S.M."/>
            <person name="Mu X."/>
            <person name="Myers E."/>
            <person name="Negre B."/>
            <person name="Newfeld S."/>
            <person name="Nielsen R."/>
            <person name="Noor M.A."/>
            <person name="O'Grady P."/>
            <person name="Pachter L."/>
            <person name="Papaceit M."/>
            <person name="Parisi M.J."/>
            <person name="Parisi M."/>
            <person name="Parts L."/>
            <person name="Pedersen J.S."/>
            <person name="Pesole G."/>
            <person name="Phillippy A.M."/>
            <person name="Ponting C.P."/>
            <person name="Pop M."/>
            <person name="Porcelli D."/>
            <person name="Powell J.R."/>
            <person name="Prohaska S."/>
            <person name="Pruitt K."/>
            <person name="Puig M."/>
            <person name="Quesneville H."/>
            <person name="Ram K.R."/>
            <person name="Rand D."/>
            <person name="Rasmussen M.D."/>
            <person name="Reed L.K."/>
            <person name="Reenan R."/>
            <person name="Reily A."/>
            <person name="Remington K.A."/>
            <person name="Rieger T.T."/>
            <person name="Ritchie M.G."/>
            <person name="Robin C."/>
            <person name="Rogers Y.H."/>
            <person name="Rohde C."/>
            <person name="Rozas J."/>
            <person name="Rubenfield M.J."/>
            <person name="Ruiz A."/>
            <person name="Russo S."/>
            <person name="Salzberg S.L."/>
            <person name="Sanchez-Gracia A."/>
            <person name="Saranga D.J."/>
            <person name="Sato H."/>
            <person name="Schaeffer S.W."/>
            <person name="Schatz M.C."/>
            <person name="Schlenke T."/>
            <person name="Schwartz R."/>
            <person name="Segarra C."/>
            <person name="Singh R.S."/>
            <person name="Sirot L."/>
            <person name="Sirota M."/>
            <person name="Sisneros N.B."/>
            <person name="Smith C.D."/>
            <person name="Smith T.F."/>
            <person name="Spieth J."/>
            <person name="Stage D.E."/>
            <person name="Stark A."/>
            <person name="Stephan W."/>
            <person name="Strausberg R.L."/>
            <person name="Strempel S."/>
            <person name="Sturgill D."/>
            <person name="Sutton G."/>
            <person name="Sutton G.G."/>
            <person name="Tao W."/>
            <person name="Teichmann S."/>
            <person name="Tobari Y.N."/>
            <person name="Tomimura Y."/>
            <person name="Tsolas J.M."/>
            <person name="Valente V.L."/>
            <person name="Venter E."/>
            <person name="Venter J.C."/>
            <person name="Vicario S."/>
            <person name="Vieira F.G."/>
            <person name="Vilella A.J."/>
            <person name="Villasante A."/>
            <person name="Walenz B."/>
            <person name="Wang J."/>
            <person name="Wasserman M."/>
            <person name="Watts T."/>
            <person name="Wilson D."/>
            <person name="Wilson R.K."/>
            <person name="Wing R.A."/>
            <person name="Wolfner M.F."/>
            <person name="Wong A."/>
            <person name="Wong G.K."/>
            <person name="Wu C.I."/>
            <person name="Wu G."/>
            <person name="Yamamoto D."/>
            <person name="Yang H.P."/>
            <person name="Yang S.P."/>
            <person name="Yorke J.A."/>
            <person name="Yoshida K."/>
            <person name="Zdobnov E."/>
            <person name="Zhang P."/>
            <person name="Zhang Y."/>
            <person name="Zimin A.V."/>
            <person name="Baldwin J."/>
            <person name="Abdouelleil A."/>
            <person name="Abdulkadir J."/>
            <person name="Abebe A."/>
            <person name="Abera B."/>
            <person name="Abreu J."/>
            <person name="Acer S.C."/>
            <person name="Aftuck L."/>
            <person name="Alexander A."/>
            <person name="An P."/>
            <person name="Anderson E."/>
            <person name="Anderson S."/>
            <person name="Arachi H."/>
            <person name="Azer M."/>
            <person name="Bachantsang P."/>
            <person name="Barry A."/>
            <person name="Bayul T."/>
            <person name="Berlin A."/>
            <person name="Bessette D."/>
            <person name="Bloom T."/>
            <person name="Blye J."/>
            <person name="Boguslavskiy L."/>
            <person name="Bonnet C."/>
            <person name="Boukhgalter B."/>
            <person name="Bourzgui I."/>
            <person name="Brown A."/>
            <person name="Cahill P."/>
            <person name="Channer S."/>
            <person name="Cheshatsang Y."/>
            <person name="Chuda L."/>
            <person name="Citroen M."/>
            <person name="Collymore A."/>
            <person name="Cooke P."/>
            <person name="Costello M."/>
            <person name="D'Aco K."/>
            <person name="Daza R."/>
            <person name="De Haan G."/>
            <person name="DeGray S."/>
            <person name="DeMaso C."/>
            <person name="Dhargay N."/>
            <person name="Dooley K."/>
            <person name="Dooley E."/>
            <person name="Doricent M."/>
            <person name="Dorje P."/>
            <person name="Dorjee K."/>
            <person name="Dupes A."/>
            <person name="Elong R."/>
            <person name="Falk J."/>
            <person name="Farina A."/>
            <person name="Faro S."/>
            <person name="Ferguson D."/>
            <person name="Fisher S."/>
            <person name="Foley C.D."/>
            <person name="Franke A."/>
            <person name="Friedrich D."/>
            <person name="Gadbois L."/>
            <person name="Gearin G."/>
            <person name="Gearin C.R."/>
            <person name="Giannoukos G."/>
            <person name="Goode T."/>
            <person name="Graham J."/>
            <person name="Grandbois E."/>
            <person name="Grewal S."/>
            <person name="Gyaltsen K."/>
            <person name="Hafez N."/>
            <person name="Hagos B."/>
            <person name="Hall J."/>
            <person name="Henson C."/>
            <person name="Hollinger A."/>
            <person name="Honan T."/>
            <person name="Huard M.D."/>
            <person name="Hughes L."/>
            <person name="Hurhula B."/>
            <person name="Husby M.E."/>
            <person name="Kamat A."/>
            <person name="Kanga B."/>
            <person name="Kashin S."/>
            <person name="Khazanovich D."/>
            <person name="Kisner P."/>
            <person name="Lance K."/>
            <person name="Lara M."/>
            <person name="Lee W."/>
            <person name="Lennon N."/>
            <person name="Letendre F."/>
            <person name="LeVine R."/>
            <person name="Lipovsky A."/>
            <person name="Liu X."/>
            <person name="Liu J."/>
            <person name="Liu S."/>
            <person name="Lokyitsang T."/>
            <person name="Lokyitsang Y."/>
            <person name="Lubonja R."/>
            <person name="Lui A."/>
            <person name="MacDonald P."/>
            <person name="Magnisalis V."/>
            <person name="Maru K."/>
            <person name="Matthews C."/>
            <person name="McCusker W."/>
            <person name="McDonough S."/>
            <person name="Mehta T."/>
            <person name="Meldrim J."/>
            <person name="Meneus L."/>
            <person name="Mihai O."/>
            <person name="Mihalev A."/>
            <person name="Mihova T."/>
            <person name="Mittelman R."/>
            <person name="Mlenga V."/>
            <person name="Montmayeur A."/>
            <person name="Mulrain L."/>
            <person name="Navidi A."/>
            <person name="Naylor J."/>
            <person name="Negash T."/>
            <person name="Nguyen T."/>
            <person name="Nguyen N."/>
            <person name="Nicol R."/>
            <person name="Norbu C."/>
            <person name="Norbu N."/>
            <person name="Novod N."/>
            <person name="O'Neill B."/>
            <person name="Osman S."/>
            <person name="Markiewicz E."/>
            <person name="Oyono O.L."/>
            <person name="Patti C."/>
            <person name="Phunkhang P."/>
            <person name="Pierre F."/>
            <person name="Priest M."/>
            <person name="Raghuraman S."/>
            <person name="Rege F."/>
            <person name="Reyes R."/>
            <person name="Rise C."/>
            <person name="Rogov P."/>
            <person name="Ross K."/>
            <person name="Ryan E."/>
            <person name="Settipalli S."/>
            <person name="Shea T."/>
            <person name="Sherpa N."/>
            <person name="Shi L."/>
            <person name="Shih D."/>
            <person name="Sparrow T."/>
            <person name="Spaulding J."/>
            <person name="Stalker J."/>
            <person name="Stange-Thomann N."/>
            <person name="Stavropoulos S."/>
            <person name="Stone C."/>
            <person name="Strader C."/>
            <person name="Tesfaye S."/>
            <person name="Thomson T."/>
            <person name="Thoulutsang Y."/>
            <person name="Thoulutsang D."/>
            <person name="Topham K."/>
            <person name="Topping I."/>
            <person name="Tsamla T."/>
            <person name="Vassiliev H."/>
            <person name="Vo A."/>
            <person name="Wangchuk T."/>
            <person name="Wangdi T."/>
            <person name="Weiand M."/>
            <person name="Wilkinson J."/>
            <person name="Wilson A."/>
            <person name="Yadav S."/>
            <person name="Young G."/>
            <person name="Yu Q."/>
            <person name="Zembek L."/>
            <person name="Zhong D."/>
            <person name="Zimmer A."/>
            <person name="Zwirko Z."/>
            <person name="Jaffe D.B."/>
            <person name="Alvarez P."/>
            <person name="Brockman W."/>
            <person name="Butler J."/>
            <person name="Chin C."/>
            <person name="Gnerre S."/>
            <person name="Grabherr M."/>
            <person name="Kleber M."/>
            <person name="Mauceli E."/>
            <person name="MacCallum I."/>
        </authorList>
    </citation>
    <scope>NUCLEOTIDE SEQUENCE [LARGE SCALE GENOMIC DNA]</scope>
    <source>
        <strain evidence="6">Tucson 15287-2541.00</strain>
    </source>
</reference>
<dbReference type="EMBL" id="CH916376">
    <property type="protein sequence ID" value="EDV95395.1"/>
    <property type="molecule type" value="Genomic_DNA"/>
</dbReference>
<sequence>MSEKRGLGLPINARASIFVPLLLVLPLLLQLAEVSAYRALLPADPANLGKCIYRGDELKLGINNGIPPCQRLTCNEDGSMLVEGCGKVRFQKCNQGERIHQTDPFPDCCLLRYKCKRADGTSHHIEWNTAVGA</sequence>
<feature type="chain" id="PRO_5002810118" evidence="3">
    <location>
        <begin position="37"/>
        <end position="133"/>
    </location>
</feature>
<dbReference type="Proteomes" id="UP000001070">
    <property type="component" value="Unassembled WGS sequence"/>
</dbReference>
<name>B4JXB9_DROGR</name>
<comment type="subcellular location">
    <subcellularLocation>
        <location evidence="1">Secreted</location>
    </subcellularLocation>
</comment>
<dbReference type="AlphaFoldDB" id="B4JXB9"/>
<dbReference type="InterPro" id="IPR029277">
    <property type="entry name" value="SVWC_dom"/>
</dbReference>
<evidence type="ECO:0000313" key="6">
    <source>
        <dbReference type="Proteomes" id="UP000001070"/>
    </source>
</evidence>
<dbReference type="STRING" id="7222.B4JXB9"/>
<keyword evidence="2" id="KW-0964">Secreted</keyword>
<protein>
    <submittedName>
        <fullName evidence="5">GH17918</fullName>
    </submittedName>
</protein>
<evidence type="ECO:0000259" key="4">
    <source>
        <dbReference type="SMART" id="SM01318"/>
    </source>
</evidence>
<evidence type="ECO:0000313" key="5">
    <source>
        <dbReference type="EMBL" id="EDV95395.1"/>
    </source>
</evidence>
<evidence type="ECO:0000256" key="2">
    <source>
        <dbReference type="ARBA" id="ARBA00022525"/>
    </source>
</evidence>
<dbReference type="eggNOG" id="ENOG502TKTS">
    <property type="taxonomic scope" value="Eukaryota"/>
</dbReference>
<dbReference type="InterPro" id="IPR053308">
    <property type="entry name" value="Vago-like"/>
</dbReference>
<evidence type="ECO:0000256" key="1">
    <source>
        <dbReference type="ARBA" id="ARBA00004613"/>
    </source>
</evidence>
<dbReference type="PhylomeDB" id="B4JXB9"/>
<organism evidence="6">
    <name type="scientific">Drosophila grimshawi</name>
    <name type="common">Hawaiian fruit fly</name>
    <name type="synonym">Idiomyia grimshawi</name>
    <dbReference type="NCBI Taxonomy" id="7222"/>
    <lineage>
        <taxon>Eukaryota</taxon>
        <taxon>Metazoa</taxon>
        <taxon>Ecdysozoa</taxon>
        <taxon>Arthropoda</taxon>
        <taxon>Hexapoda</taxon>
        <taxon>Insecta</taxon>
        <taxon>Pterygota</taxon>
        <taxon>Neoptera</taxon>
        <taxon>Endopterygota</taxon>
        <taxon>Diptera</taxon>
        <taxon>Brachycera</taxon>
        <taxon>Muscomorpha</taxon>
        <taxon>Ephydroidea</taxon>
        <taxon>Drosophilidae</taxon>
        <taxon>Drosophila</taxon>
        <taxon>Hawaiian Drosophila</taxon>
    </lineage>
</organism>
<accession>B4JXB9</accession>
<keyword evidence="6" id="KW-1185">Reference proteome</keyword>
<proteinExistence type="predicted"/>
<dbReference type="FunCoup" id="B4JXB9">
    <property type="interactions" value="93"/>
</dbReference>